<proteinExistence type="predicted"/>
<sequence>MMKIREGQPVDAGLLARLLREAAAAL</sequence>
<comment type="caution">
    <text evidence="1">The sequence shown here is derived from an EMBL/GenBank/DDBJ whole genome shotgun (WGS) entry which is preliminary data.</text>
</comment>
<organism evidence="1 2">
    <name type="scientific">Thermobacillus xylanilyticus</name>
    <dbReference type="NCBI Taxonomy" id="76633"/>
    <lineage>
        <taxon>Bacteria</taxon>
        <taxon>Bacillati</taxon>
        <taxon>Bacillota</taxon>
        <taxon>Bacilli</taxon>
        <taxon>Bacillales</taxon>
        <taxon>Paenibacillaceae</taxon>
        <taxon>Thermobacillus</taxon>
    </lineage>
</organism>
<evidence type="ECO:0000313" key="1">
    <source>
        <dbReference type="EMBL" id="CAG5079994.1"/>
    </source>
</evidence>
<dbReference type="EMBL" id="CAJRAY010000018">
    <property type="protein sequence ID" value="CAG5079994.1"/>
    <property type="molecule type" value="Genomic_DNA"/>
</dbReference>
<accession>A0ABM8V0Y7</accession>
<evidence type="ECO:0008006" key="3">
    <source>
        <dbReference type="Google" id="ProtNLM"/>
    </source>
</evidence>
<reference evidence="1 2" key="1">
    <citation type="submission" date="2021-04" db="EMBL/GenBank/DDBJ databases">
        <authorList>
            <person name="Rakotoarivonina H."/>
        </authorList>
    </citation>
    <scope>NUCLEOTIDE SEQUENCE [LARGE SCALE GENOMIC DNA]</scope>
    <source>
        <strain evidence="1 2">XE</strain>
    </source>
</reference>
<evidence type="ECO:0000313" key="2">
    <source>
        <dbReference type="Proteomes" id="UP000681526"/>
    </source>
</evidence>
<name>A0ABM8V0Y7_THEXY</name>
<protein>
    <recommendedName>
        <fullName evidence="3">GNAT family N-acetyltransferase</fullName>
    </recommendedName>
</protein>
<keyword evidence="2" id="KW-1185">Reference proteome</keyword>
<dbReference type="Proteomes" id="UP000681526">
    <property type="component" value="Unassembled WGS sequence"/>
</dbReference>
<gene>
    <name evidence="1" type="primary">txxe 275</name>
    <name evidence="1" type="ORF">TXXE_03665</name>
</gene>